<proteinExistence type="predicted"/>
<feature type="chain" id="PRO_5002167840" evidence="1">
    <location>
        <begin position="22"/>
        <end position="130"/>
    </location>
</feature>
<dbReference type="InParanoid" id="A0A0C3PBF3"/>
<dbReference type="OrthoDB" id="2794631at2759"/>
<evidence type="ECO:0000256" key="1">
    <source>
        <dbReference type="SAM" id="SignalP"/>
    </source>
</evidence>
<reference evidence="2 3" key="1">
    <citation type="submission" date="2014-04" db="EMBL/GenBank/DDBJ databases">
        <authorList>
            <consortium name="DOE Joint Genome Institute"/>
            <person name="Kuo A."/>
            <person name="Kohler A."/>
            <person name="Costa M.D."/>
            <person name="Nagy L.G."/>
            <person name="Floudas D."/>
            <person name="Copeland A."/>
            <person name="Barry K.W."/>
            <person name="Cichocki N."/>
            <person name="Veneault-Fourrey C."/>
            <person name="LaButti K."/>
            <person name="Lindquist E.A."/>
            <person name="Lipzen A."/>
            <person name="Lundell T."/>
            <person name="Morin E."/>
            <person name="Murat C."/>
            <person name="Sun H."/>
            <person name="Tunlid A."/>
            <person name="Henrissat B."/>
            <person name="Grigoriev I.V."/>
            <person name="Hibbett D.S."/>
            <person name="Martin F."/>
            <person name="Nordberg H.P."/>
            <person name="Cantor M.N."/>
            <person name="Hua S.X."/>
        </authorList>
    </citation>
    <scope>NUCLEOTIDE SEQUENCE [LARGE SCALE GENOMIC DNA]</scope>
    <source>
        <strain evidence="2 3">Marx 270</strain>
    </source>
</reference>
<keyword evidence="1" id="KW-0732">Signal</keyword>
<dbReference type="EMBL" id="KN831968">
    <property type="protein sequence ID" value="KIO05019.1"/>
    <property type="molecule type" value="Genomic_DNA"/>
</dbReference>
<gene>
    <name evidence="2" type="ORF">M404DRAFT_532008</name>
</gene>
<sequence length="130" mass="14357">MHACLGVLDFLHLIIGKVTDADNPILVAKTRLARTCRVFMDPALDTLWRKQSSLSPLVMCLPSSLWTRGNHGNSAVACWLRRGSLRGVPAVTRRFSASVNAFQTCTRSLSNANNQPRPLLTLPSTFLNRP</sequence>
<dbReference type="HOGENOM" id="CLU_1939005_0_0_1"/>
<accession>A0A0C3PBF3</accession>
<name>A0A0C3PBF3_PISTI</name>
<dbReference type="Proteomes" id="UP000054217">
    <property type="component" value="Unassembled WGS sequence"/>
</dbReference>
<dbReference type="AlphaFoldDB" id="A0A0C3PBF3"/>
<evidence type="ECO:0000313" key="2">
    <source>
        <dbReference type="EMBL" id="KIO05019.1"/>
    </source>
</evidence>
<protein>
    <submittedName>
        <fullName evidence="2">Uncharacterized protein</fullName>
    </submittedName>
</protein>
<reference evidence="3" key="2">
    <citation type="submission" date="2015-01" db="EMBL/GenBank/DDBJ databases">
        <title>Evolutionary Origins and Diversification of the Mycorrhizal Mutualists.</title>
        <authorList>
            <consortium name="DOE Joint Genome Institute"/>
            <consortium name="Mycorrhizal Genomics Consortium"/>
            <person name="Kohler A."/>
            <person name="Kuo A."/>
            <person name="Nagy L.G."/>
            <person name="Floudas D."/>
            <person name="Copeland A."/>
            <person name="Barry K.W."/>
            <person name="Cichocki N."/>
            <person name="Veneault-Fourrey C."/>
            <person name="LaButti K."/>
            <person name="Lindquist E.A."/>
            <person name="Lipzen A."/>
            <person name="Lundell T."/>
            <person name="Morin E."/>
            <person name="Murat C."/>
            <person name="Riley R."/>
            <person name="Ohm R."/>
            <person name="Sun H."/>
            <person name="Tunlid A."/>
            <person name="Henrissat B."/>
            <person name="Grigoriev I.V."/>
            <person name="Hibbett D.S."/>
            <person name="Martin F."/>
        </authorList>
    </citation>
    <scope>NUCLEOTIDE SEQUENCE [LARGE SCALE GENOMIC DNA]</scope>
    <source>
        <strain evidence="3">Marx 270</strain>
    </source>
</reference>
<organism evidence="2 3">
    <name type="scientific">Pisolithus tinctorius Marx 270</name>
    <dbReference type="NCBI Taxonomy" id="870435"/>
    <lineage>
        <taxon>Eukaryota</taxon>
        <taxon>Fungi</taxon>
        <taxon>Dikarya</taxon>
        <taxon>Basidiomycota</taxon>
        <taxon>Agaricomycotina</taxon>
        <taxon>Agaricomycetes</taxon>
        <taxon>Agaricomycetidae</taxon>
        <taxon>Boletales</taxon>
        <taxon>Sclerodermatineae</taxon>
        <taxon>Pisolithaceae</taxon>
        <taxon>Pisolithus</taxon>
    </lineage>
</organism>
<evidence type="ECO:0000313" key="3">
    <source>
        <dbReference type="Proteomes" id="UP000054217"/>
    </source>
</evidence>
<keyword evidence="3" id="KW-1185">Reference proteome</keyword>
<feature type="signal peptide" evidence="1">
    <location>
        <begin position="1"/>
        <end position="21"/>
    </location>
</feature>